<dbReference type="FunFam" id="1.10.510.10:FF:000323">
    <property type="entry name" value="TP53-regulating kinase, putative"/>
    <property type="match status" value="1"/>
</dbReference>
<dbReference type="Pfam" id="PF06293">
    <property type="entry name" value="Kdo"/>
    <property type="match status" value="1"/>
</dbReference>
<comment type="subunit">
    <text evidence="16">Component of the EKC/KEOPS complex composed of at least GON7, TP53RK, TPRKB, OSGEP and LAGE3; the whole complex dimerizes.</text>
</comment>
<dbReference type="Ensembl" id="ENSSMRT00000008341.1">
    <property type="protein sequence ID" value="ENSSMRP00000007125.1"/>
    <property type="gene ID" value="ENSSMRG00000005747.1"/>
</dbReference>
<evidence type="ECO:0000256" key="4">
    <source>
        <dbReference type="ARBA" id="ARBA00022527"/>
    </source>
</evidence>
<evidence type="ECO:0000256" key="12">
    <source>
        <dbReference type="ARBA" id="ARBA00023242"/>
    </source>
</evidence>
<evidence type="ECO:0000256" key="7">
    <source>
        <dbReference type="ARBA" id="ARBA00022694"/>
    </source>
</evidence>
<evidence type="ECO:0000313" key="22">
    <source>
        <dbReference type="Proteomes" id="UP000694421"/>
    </source>
</evidence>
<dbReference type="GO" id="GO:0000408">
    <property type="term" value="C:EKC/KEOPS complex"/>
    <property type="evidence" value="ECO:0007669"/>
    <property type="project" value="TreeGrafter"/>
</dbReference>
<evidence type="ECO:0000256" key="9">
    <source>
        <dbReference type="ARBA" id="ARBA00022777"/>
    </source>
</evidence>
<evidence type="ECO:0000256" key="15">
    <source>
        <dbReference type="ARBA" id="ARBA00056624"/>
    </source>
</evidence>
<evidence type="ECO:0000256" key="11">
    <source>
        <dbReference type="ARBA" id="ARBA00022840"/>
    </source>
</evidence>
<keyword evidence="11" id="KW-0067">ATP-binding</keyword>
<dbReference type="GO" id="GO:0005634">
    <property type="term" value="C:nucleus"/>
    <property type="evidence" value="ECO:0007669"/>
    <property type="project" value="UniProtKB-SubCell"/>
</dbReference>
<keyword evidence="6" id="KW-0808">Transferase</keyword>
<dbReference type="GO" id="GO:0016787">
    <property type="term" value="F:hydrolase activity"/>
    <property type="evidence" value="ECO:0007669"/>
    <property type="project" value="UniProtKB-KW"/>
</dbReference>
<dbReference type="NCBIfam" id="TIGR03724">
    <property type="entry name" value="arch_bud32"/>
    <property type="match status" value="1"/>
</dbReference>
<reference evidence="21" key="2">
    <citation type="submission" date="2025-09" db="UniProtKB">
        <authorList>
            <consortium name="Ensembl"/>
        </authorList>
    </citation>
    <scope>IDENTIFICATION</scope>
</reference>
<name>A0A8D0BFJ3_SALMN</name>
<dbReference type="PANTHER" id="PTHR12209">
    <property type="entry name" value="NON-SPECIFIC SERINE/THREONINE PROTEIN KINASE"/>
    <property type="match status" value="1"/>
</dbReference>
<dbReference type="InterPro" id="IPR000719">
    <property type="entry name" value="Prot_kinase_dom"/>
</dbReference>
<dbReference type="GO" id="GO:0008033">
    <property type="term" value="P:tRNA processing"/>
    <property type="evidence" value="ECO:0007669"/>
    <property type="project" value="UniProtKB-KW"/>
</dbReference>
<evidence type="ECO:0000256" key="10">
    <source>
        <dbReference type="ARBA" id="ARBA00022801"/>
    </source>
</evidence>
<dbReference type="PROSITE" id="PS50011">
    <property type="entry name" value="PROTEIN_KINASE_DOM"/>
    <property type="match status" value="1"/>
</dbReference>
<dbReference type="InterPro" id="IPR022495">
    <property type="entry name" value="Bud32"/>
</dbReference>
<dbReference type="InterPro" id="IPR008266">
    <property type="entry name" value="Tyr_kinase_AS"/>
</dbReference>
<evidence type="ECO:0000256" key="17">
    <source>
        <dbReference type="ARBA" id="ARBA00079584"/>
    </source>
</evidence>
<keyword evidence="12" id="KW-0539">Nucleus</keyword>
<dbReference type="EC" id="2.7.11.1" evidence="3"/>
<keyword evidence="4" id="KW-0723">Serine/threonine-protein kinase</keyword>
<organism evidence="21 22">
    <name type="scientific">Salvator merianae</name>
    <name type="common">Argentine black and white tegu</name>
    <name type="synonym">Tupinambis merianae</name>
    <dbReference type="NCBI Taxonomy" id="96440"/>
    <lineage>
        <taxon>Eukaryota</taxon>
        <taxon>Metazoa</taxon>
        <taxon>Chordata</taxon>
        <taxon>Craniata</taxon>
        <taxon>Vertebrata</taxon>
        <taxon>Euteleostomi</taxon>
        <taxon>Lepidosauria</taxon>
        <taxon>Squamata</taxon>
        <taxon>Bifurcata</taxon>
        <taxon>Unidentata</taxon>
        <taxon>Episquamata</taxon>
        <taxon>Laterata</taxon>
        <taxon>Teiioidea</taxon>
        <taxon>Teiidae</taxon>
        <taxon>Salvator</taxon>
    </lineage>
</organism>
<keyword evidence="8" id="KW-0547">Nucleotide-binding</keyword>
<evidence type="ECO:0000256" key="14">
    <source>
        <dbReference type="ARBA" id="ARBA00048679"/>
    </source>
</evidence>
<evidence type="ECO:0000256" key="6">
    <source>
        <dbReference type="ARBA" id="ARBA00022679"/>
    </source>
</evidence>
<keyword evidence="5" id="KW-0597">Phosphoprotein</keyword>
<comment type="function">
    <text evidence="15">Component of the EKC/KEOPS complex that is required for the formation of a threonylcarbamoyl group on adenosine at position 37 (t(6)A37) in tRNAs that read codons beginning with adenine. The complex is probably involved in the transfer of the threonylcarbamoyl moiety of threonylcarbamoyl-AMP (TC-AMP) to the N6 group of A37. TP53RK has ATPase activity in the context of the EKC/KEOPS complex and likely plays a supporting role to the catalytic subunit OSGEP. Atypical protein kinase that phosphorylates 'Ser-15' of p53/TP53 protein and may therefore participate in its activation.</text>
</comment>
<evidence type="ECO:0000256" key="13">
    <source>
        <dbReference type="ARBA" id="ARBA00047899"/>
    </source>
</evidence>
<comment type="catalytic activity">
    <reaction evidence="13">
        <text>L-threonyl-[protein] + ATP = O-phospho-L-threonyl-[protein] + ADP + H(+)</text>
        <dbReference type="Rhea" id="RHEA:46608"/>
        <dbReference type="Rhea" id="RHEA-COMP:11060"/>
        <dbReference type="Rhea" id="RHEA-COMP:11605"/>
        <dbReference type="ChEBI" id="CHEBI:15378"/>
        <dbReference type="ChEBI" id="CHEBI:30013"/>
        <dbReference type="ChEBI" id="CHEBI:30616"/>
        <dbReference type="ChEBI" id="CHEBI:61977"/>
        <dbReference type="ChEBI" id="CHEBI:456216"/>
        <dbReference type="EC" id="2.7.11.1"/>
    </reaction>
</comment>
<dbReference type="GO" id="GO:0005829">
    <property type="term" value="C:cytosol"/>
    <property type="evidence" value="ECO:0007669"/>
    <property type="project" value="TreeGrafter"/>
</dbReference>
<evidence type="ECO:0000256" key="19">
    <source>
        <dbReference type="ARBA" id="ARBA00081359"/>
    </source>
</evidence>
<evidence type="ECO:0000256" key="5">
    <source>
        <dbReference type="ARBA" id="ARBA00022553"/>
    </source>
</evidence>
<dbReference type="AlphaFoldDB" id="A0A8D0BFJ3"/>
<evidence type="ECO:0000256" key="16">
    <source>
        <dbReference type="ARBA" id="ARBA00062157"/>
    </source>
</evidence>
<accession>A0A8D0BFJ3</accession>
<dbReference type="Gene3D" id="1.10.510.10">
    <property type="entry name" value="Transferase(Phosphotransferase) domain 1"/>
    <property type="match status" value="1"/>
</dbReference>
<dbReference type="GO" id="GO:0004674">
    <property type="term" value="F:protein serine/threonine kinase activity"/>
    <property type="evidence" value="ECO:0007669"/>
    <property type="project" value="UniProtKB-KW"/>
</dbReference>
<dbReference type="Gene3D" id="3.30.200.20">
    <property type="entry name" value="Phosphorylase Kinase, domain 1"/>
    <property type="match status" value="1"/>
</dbReference>
<dbReference type="PROSITE" id="PS00109">
    <property type="entry name" value="PROTEIN_KINASE_TYR"/>
    <property type="match status" value="1"/>
</dbReference>
<dbReference type="GO" id="GO:0005524">
    <property type="term" value="F:ATP binding"/>
    <property type="evidence" value="ECO:0007669"/>
    <property type="project" value="UniProtKB-KW"/>
</dbReference>
<evidence type="ECO:0000256" key="18">
    <source>
        <dbReference type="ARBA" id="ARBA00080585"/>
    </source>
</evidence>
<evidence type="ECO:0000256" key="2">
    <source>
        <dbReference type="ARBA" id="ARBA00010630"/>
    </source>
</evidence>
<reference evidence="21" key="1">
    <citation type="submission" date="2025-08" db="UniProtKB">
        <authorList>
            <consortium name="Ensembl"/>
        </authorList>
    </citation>
    <scope>IDENTIFICATION</scope>
</reference>
<dbReference type="FunFam" id="3.30.200.20:FF:000201">
    <property type="entry name" value="TP53-regulating kinase isoform X1"/>
    <property type="match status" value="1"/>
</dbReference>
<sequence>MRSCNLVIMAAAADVKEDGDATPQPFFPLMDALQLVQQGAEARVYRGEFLGRTTIIKQRFPKQYRHPILQERLSRRRTMQEARSLVRCRRAGISVPVVYFVDYVSNSMYLEDIAGSTTVRDYINSQQQFGNSDNLISIVEKIGEILARMHDEDLVHGDLTTSNMLLRPPSEKLELVLIDFGLSFISALPEDKGVDLYVLEKAFLSTHPNTEALFAALLQKYSAMSEKSAPVLRKLDEVRLRGRKRSMVG</sequence>
<keyword evidence="7" id="KW-0819">tRNA processing</keyword>
<protein>
    <recommendedName>
        <fullName evidence="3">non-specific serine/threonine protein kinase</fullName>
        <ecNumber evidence="3">2.7.11.1</ecNumber>
    </recommendedName>
    <alternativeName>
        <fullName evidence="17">Nori-2</fullName>
    </alternativeName>
    <alternativeName>
        <fullName evidence="18">TP53-regulating kinase</fullName>
    </alternativeName>
    <alternativeName>
        <fullName evidence="19">p53-related protein kinase</fullName>
    </alternativeName>
</protein>
<comment type="similarity">
    <text evidence="2">Belongs to the protein kinase superfamily. BUD32 family.</text>
</comment>
<dbReference type="GO" id="GO:0070525">
    <property type="term" value="P:tRNA threonylcarbamoyladenosine metabolic process"/>
    <property type="evidence" value="ECO:0007669"/>
    <property type="project" value="TreeGrafter"/>
</dbReference>
<keyword evidence="9" id="KW-0418">Kinase</keyword>
<evidence type="ECO:0000256" key="3">
    <source>
        <dbReference type="ARBA" id="ARBA00012513"/>
    </source>
</evidence>
<dbReference type="SUPFAM" id="SSF56112">
    <property type="entry name" value="Protein kinase-like (PK-like)"/>
    <property type="match status" value="1"/>
</dbReference>
<evidence type="ECO:0000259" key="20">
    <source>
        <dbReference type="PROSITE" id="PS50011"/>
    </source>
</evidence>
<dbReference type="GeneTree" id="ENSGT00390000012914"/>
<dbReference type="PANTHER" id="PTHR12209:SF0">
    <property type="entry name" value="EKC_KEOPS COMPLEX SUBUNIT TP53RK"/>
    <property type="match status" value="1"/>
</dbReference>
<keyword evidence="22" id="KW-1185">Reference proteome</keyword>
<dbReference type="OMA" id="HKLYMEY"/>
<dbReference type="InterPro" id="IPR011009">
    <property type="entry name" value="Kinase-like_dom_sf"/>
</dbReference>
<comment type="subcellular location">
    <subcellularLocation>
        <location evidence="1">Nucleus</location>
    </subcellularLocation>
</comment>
<feature type="domain" description="Protein kinase" evidence="20">
    <location>
        <begin position="30"/>
        <end position="249"/>
    </location>
</feature>
<evidence type="ECO:0000256" key="8">
    <source>
        <dbReference type="ARBA" id="ARBA00022741"/>
    </source>
</evidence>
<evidence type="ECO:0000313" key="21">
    <source>
        <dbReference type="Ensembl" id="ENSSMRP00000007125.1"/>
    </source>
</evidence>
<evidence type="ECO:0000256" key="1">
    <source>
        <dbReference type="ARBA" id="ARBA00004123"/>
    </source>
</evidence>
<comment type="catalytic activity">
    <reaction evidence="14">
        <text>L-seryl-[protein] + ATP = O-phospho-L-seryl-[protein] + ADP + H(+)</text>
        <dbReference type="Rhea" id="RHEA:17989"/>
        <dbReference type="Rhea" id="RHEA-COMP:9863"/>
        <dbReference type="Rhea" id="RHEA-COMP:11604"/>
        <dbReference type="ChEBI" id="CHEBI:15378"/>
        <dbReference type="ChEBI" id="CHEBI:29999"/>
        <dbReference type="ChEBI" id="CHEBI:30616"/>
        <dbReference type="ChEBI" id="CHEBI:83421"/>
        <dbReference type="ChEBI" id="CHEBI:456216"/>
        <dbReference type="EC" id="2.7.11.1"/>
    </reaction>
</comment>
<keyword evidence="10" id="KW-0378">Hydrolase</keyword>
<dbReference type="Proteomes" id="UP000694421">
    <property type="component" value="Unplaced"/>
</dbReference>
<proteinExistence type="inferred from homology"/>